<feature type="chain" id="PRO_5045071165" evidence="1">
    <location>
        <begin position="22"/>
        <end position="165"/>
    </location>
</feature>
<proteinExistence type="predicted"/>
<sequence length="165" mass="17212">MRRRVLIAAACLALASCERAAAPSHQAGGGEAFRHALSEDVSGEYRPLTPVQIDGLALESVFIGQPSALEAWEQGRGGSAPVVVSLRTREGVIRVGPEAYQVTDEAIRFRGLGGRGVTVALTGRLDQGTLATARRNLGDQTPVIQGALSIGGQSAPVRLTLWGGD</sequence>
<dbReference type="RefSeq" id="WP_250202409.1">
    <property type="nucleotide sequence ID" value="NZ_CP097649.1"/>
</dbReference>
<dbReference type="EMBL" id="CP097649">
    <property type="protein sequence ID" value="URI16417.1"/>
    <property type="molecule type" value="Genomic_DNA"/>
</dbReference>
<accession>A0ABY4SRZ4</accession>
<evidence type="ECO:0000313" key="2">
    <source>
        <dbReference type="EMBL" id="URI16417.1"/>
    </source>
</evidence>
<keyword evidence="3" id="KW-1185">Reference proteome</keyword>
<name>A0ABY4SRZ4_9CAUL</name>
<evidence type="ECO:0000256" key="1">
    <source>
        <dbReference type="SAM" id="SignalP"/>
    </source>
</evidence>
<gene>
    <name evidence="2" type="ORF">M8231_05410</name>
</gene>
<dbReference type="Proteomes" id="UP001055429">
    <property type="component" value="Chromosome"/>
</dbReference>
<evidence type="ECO:0000313" key="3">
    <source>
        <dbReference type="Proteomes" id="UP001055429"/>
    </source>
</evidence>
<protein>
    <submittedName>
        <fullName evidence="2">Uncharacterized protein</fullName>
    </submittedName>
</protein>
<feature type="signal peptide" evidence="1">
    <location>
        <begin position="1"/>
        <end position="21"/>
    </location>
</feature>
<dbReference type="PROSITE" id="PS51257">
    <property type="entry name" value="PROKAR_LIPOPROTEIN"/>
    <property type="match status" value="1"/>
</dbReference>
<reference evidence="2" key="1">
    <citation type="submission" date="2022-05" db="EMBL/GenBank/DDBJ databases">
        <title>Brevundimonas albigilva TT17 genome sequence.</title>
        <authorList>
            <person name="Lee K."/>
            <person name="Son H."/>
        </authorList>
    </citation>
    <scope>NUCLEOTIDE SEQUENCE</scope>
    <source>
        <strain evidence="2">TT17</strain>
    </source>
</reference>
<keyword evidence="1" id="KW-0732">Signal</keyword>
<organism evidence="2 3">
    <name type="scientific">Brevundimonas albigilva</name>
    <dbReference type="NCBI Taxonomy" id="1312364"/>
    <lineage>
        <taxon>Bacteria</taxon>
        <taxon>Pseudomonadati</taxon>
        <taxon>Pseudomonadota</taxon>
        <taxon>Alphaproteobacteria</taxon>
        <taxon>Caulobacterales</taxon>
        <taxon>Caulobacteraceae</taxon>
        <taxon>Brevundimonas</taxon>
    </lineage>
</organism>